<comment type="caution">
    <text evidence="1">The sequence shown here is derived from an EMBL/GenBank/DDBJ whole genome shotgun (WGS) entry which is preliminary data.</text>
</comment>
<keyword evidence="2" id="KW-1185">Reference proteome</keyword>
<sequence>MILNRLLKDVLLMEYLQKTEREMDAVTSVEQVDHVITKYFLEQELTFKIDPFDKKAVIKRILEEGQKVLIQLSNAADIPTEKSFILYMILAKYIQLKCILLQKMENSLFTVKVEGLAIAKKNRETQRFPVEPGSMYVTNVISSKNVIEANMFNIPTLVKVNFEDYKNRLKQKTQDIVDIDTFRPGLDRKFEIVKKTFKYLLIENTQDPNSYKSDSPEKIDYEKEVDDDLSSCFKNYKDQKIVSELIVPIVYVNHAQEHIPMGYFSIQSKERALTQKDVLELQVLANDMVERIKESNTMKTTEHFPILEASKSGIRVKIENPHLIETLPKQDGFVFDIFFRMQAPFTVHGLIRWLAKDENNHLILGIELAGKSDLPGERARYESNIDLLAKER</sequence>
<dbReference type="InterPro" id="IPR011471">
    <property type="entry name" value="DUF1577"/>
</dbReference>
<proteinExistence type="predicted"/>
<reference evidence="1" key="1">
    <citation type="submission" date="2013-03" db="EMBL/GenBank/DDBJ databases">
        <authorList>
            <person name="Harkins D.M."/>
            <person name="Durkin A.S."/>
            <person name="Brinkac L.M."/>
            <person name="Haft D.H."/>
            <person name="Selengut J.D."/>
            <person name="Sanka R."/>
            <person name="DePew J."/>
            <person name="Purushe J."/>
            <person name="Hartskeerl R.A."/>
            <person name="Ahmed A."/>
            <person name="van der Linden H."/>
            <person name="Goris M.G.A."/>
            <person name="Vinetz J.M."/>
            <person name="Sutton G.G."/>
            <person name="Nierman W.C."/>
            <person name="Fouts D.E."/>
        </authorList>
    </citation>
    <scope>NUCLEOTIDE SEQUENCE [LARGE SCALE GENOMIC DNA]</scope>
    <source>
        <strain evidence="1">ICFT</strain>
    </source>
</reference>
<dbReference type="AlphaFoldDB" id="N1WL54"/>
<evidence type="ECO:0000313" key="2">
    <source>
        <dbReference type="Proteomes" id="UP000012313"/>
    </source>
</evidence>
<accession>N1WL54</accession>
<organism evidence="1 2">
    <name type="scientific">Leptospira weilii serovar Ranarum str. ICFT</name>
    <dbReference type="NCBI Taxonomy" id="1218598"/>
    <lineage>
        <taxon>Bacteria</taxon>
        <taxon>Pseudomonadati</taxon>
        <taxon>Spirochaetota</taxon>
        <taxon>Spirochaetia</taxon>
        <taxon>Leptospirales</taxon>
        <taxon>Leptospiraceae</taxon>
        <taxon>Leptospira</taxon>
    </lineage>
</organism>
<dbReference type="Proteomes" id="UP000012313">
    <property type="component" value="Unassembled WGS sequence"/>
</dbReference>
<evidence type="ECO:0000313" key="1">
    <source>
        <dbReference type="EMBL" id="EMY76528.1"/>
    </source>
</evidence>
<name>N1WL54_9LEPT</name>
<dbReference type="EMBL" id="AOHC02000048">
    <property type="protein sequence ID" value="EMY76528.1"/>
    <property type="molecule type" value="Genomic_DNA"/>
</dbReference>
<protein>
    <submittedName>
        <fullName evidence="1">PF07614 family protein</fullName>
    </submittedName>
</protein>
<gene>
    <name evidence="1" type="ORF">LEP1GSC060_3492</name>
</gene>
<dbReference type="Pfam" id="PF07614">
    <property type="entry name" value="DUF1577"/>
    <property type="match status" value="1"/>
</dbReference>